<dbReference type="Proteomes" id="UP000006591">
    <property type="component" value="Chromosome 6"/>
</dbReference>
<accession>A0A0E0HU00</accession>
<reference evidence="1" key="2">
    <citation type="submission" date="2018-04" db="EMBL/GenBank/DDBJ databases">
        <title>OnivRS2 (Oryza nivara Reference Sequence Version 2).</title>
        <authorList>
            <person name="Zhang J."/>
            <person name="Kudrna D."/>
            <person name="Lee S."/>
            <person name="Talag J."/>
            <person name="Rajasekar S."/>
            <person name="Welchert J."/>
            <person name="Hsing Y.-I."/>
            <person name="Wing R.A."/>
        </authorList>
    </citation>
    <scope>NUCLEOTIDE SEQUENCE [LARGE SCALE GENOMIC DNA]</scope>
    <source>
        <strain evidence="1">SL10</strain>
    </source>
</reference>
<keyword evidence="2" id="KW-1185">Reference proteome</keyword>
<dbReference type="EnsemblPlants" id="ONIVA06G26270.1">
    <property type="protein sequence ID" value="ONIVA06G26270.1"/>
    <property type="gene ID" value="ONIVA06G26270"/>
</dbReference>
<name>A0A0E0HU00_ORYNI</name>
<organism evidence="1">
    <name type="scientific">Oryza nivara</name>
    <name type="common">Indian wild rice</name>
    <name type="synonym">Oryza sativa f. spontanea</name>
    <dbReference type="NCBI Taxonomy" id="4536"/>
    <lineage>
        <taxon>Eukaryota</taxon>
        <taxon>Viridiplantae</taxon>
        <taxon>Streptophyta</taxon>
        <taxon>Embryophyta</taxon>
        <taxon>Tracheophyta</taxon>
        <taxon>Spermatophyta</taxon>
        <taxon>Magnoliopsida</taxon>
        <taxon>Liliopsida</taxon>
        <taxon>Poales</taxon>
        <taxon>Poaceae</taxon>
        <taxon>BOP clade</taxon>
        <taxon>Oryzoideae</taxon>
        <taxon>Oryzeae</taxon>
        <taxon>Oryzinae</taxon>
        <taxon>Oryza</taxon>
    </lineage>
</organism>
<dbReference type="Gramene" id="ONIVA06G26270.1">
    <property type="protein sequence ID" value="ONIVA06G26270.1"/>
    <property type="gene ID" value="ONIVA06G26270"/>
</dbReference>
<protein>
    <submittedName>
        <fullName evidence="1">Uncharacterized protein</fullName>
    </submittedName>
</protein>
<evidence type="ECO:0000313" key="2">
    <source>
        <dbReference type="Proteomes" id="UP000006591"/>
    </source>
</evidence>
<reference evidence="1" key="1">
    <citation type="submission" date="2015-04" db="UniProtKB">
        <authorList>
            <consortium name="EnsemblPlants"/>
        </authorList>
    </citation>
    <scope>IDENTIFICATION</scope>
    <source>
        <strain evidence="1">SL10</strain>
    </source>
</reference>
<dbReference type="HOGENOM" id="CLU_1417171_0_0_1"/>
<evidence type="ECO:0000313" key="1">
    <source>
        <dbReference type="EnsemblPlants" id="ONIVA06G26270.1"/>
    </source>
</evidence>
<proteinExistence type="predicted"/>
<dbReference type="AlphaFoldDB" id="A0A0E0HU00"/>
<sequence>MEDEGCSNWQELGRRWRRRGGGGDSVAATCYRRRMLPMVLPAPAPDNGGGDAAAASWWCYRCLMVVLLPPLPGAAIAAAANAAWLQFTNPFTREKRTTWARSGWDDVGILFPCESPTFSAAVNSFTVLEQQRWLVGEWYGLNVRISKAVKGKATNGVQGLGSADAIRHRRGWIYLATIRPSQALLEQIKVVH</sequence>